<comment type="caution">
    <text evidence="1">The sequence shown here is derived from an EMBL/GenBank/DDBJ whole genome shotgun (WGS) entry which is preliminary data.</text>
</comment>
<evidence type="ECO:0000313" key="1">
    <source>
        <dbReference type="EMBL" id="CAJ0608433.1"/>
    </source>
</evidence>
<keyword evidence="2" id="KW-1185">Reference proteome</keyword>
<accession>A0AA36MG08</accession>
<evidence type="ECO:0000313" key="2">
    <source>
        <dbReference type="Proteomes" id="UP001176961"/>
    </source>
</evidence>
<proteinExistence type="predicted"/>
<organism evidence="1 2">
    <name type="scientific">Cylicocyclus nassatus</name>
    <name type="common">Nematode worm</name>
    <dbReference type="NCBI Taxonomy" id="53992"/>
    <lineage>
        <taxon>Eukaryota</taxon>
        <taxon>Metazoa</taxon>
        <taxon>Ecdysozoa</taxon>
        <taxon>Nematoda</taxon>
        <taxon>Chromadorea</taxon>
        <taxon>Rhabditida</taxon>
        <taxon>Rhabditina</taxon>
        <taxon>Rhabditomorpha</taxon>
        <taxon>Strongyloidea</taxon>
        <taxon>Strongylidae</taxon>
        <taxon>Cylicocyclus</taxon>
    </lineage>
</organism>
<reference evidence="1" key="1">
    <citation type="submission" date="2023-07" db="EMBL/GenBank/DDBJ databases">
        <authorList>
            <consortium name="CYATHOMIX"/>
        </authorList>
    </citation>
    <scope>NUCLEOTIDE SEQUENCE</scope>
    <source>
        <strain evidence="1">N/A</strain>
    </source>
</reference>
<dbReference type="AlphaFoldDB" id="A0AA36MG08"/>
<dbReference type="Proteomes" id="UP001176961">
    <property type="component" value="Unassembled WGS sequence"/>
</dbReference>
<sequence length="83" mass="9195">MMCMRVCIPTSQAKRSAAKGVRTCSPDLKGKNLGTIRDKFMGHYVGEIINYIFQNEKHVCINGIRDVPVAKGNRCCSCKSAMI</sequence>
<dbReference type="EMBL" id="CATQJL010000316">
    <property type="protein sequence ID" value="CAJ0608433.1"/>
    <property type="molecule type" value="Genomic_DNA"/>
</dbReference>
<gene>
    <name evidence="1" type="ORF">CYNAS_LOCUS20416</name>
</gene>
<name>A0AA36MG08_CYLNA</name>
<protein>
    <submittedName>
        <fullName evidence="1">Uncharacterized protein</fullName>
    </submittedName>
</protein>